<sequence>MGQSDGGDVLKNLALRFNRRLERSFPEQRLFLRSEQGTRFVILPPLTQLIAWTVSAAFVAWAIIATAVLLMDSVSSGNAREQSEREQRLYQERLRTVSEQRDARALEAAQAQERFNLALAQISEMQSELLASEERRRELETGINVIQSTLRRTMNERDEARGSLEAMLASARGEGASGDGPAPIMGDDLNRTVAVLTSALEATAAERDAARTEAQEAKATADDLVYEARLRDERNNQIFTQLEEAVTVSLEPLDKMFSAAGMSTDNILAQVRRGYSGQGGPLMPMILSTKGEEPDADMQRANQILNELDRMNLYRIAAEKLPFDMPVRPGSYRFTSGFGQRWGRLHAGTDMAGPVGTPIYATAEGVVIHADWQSGYGRLVKIQHEFGIETRYAHMSRIRVKKGQRVSRGDRIGDMGNSGRSTGPHLHYEVRVGGKAVNPMTYIKAGRDVF</sequence>
<keyword evidence="4" id="KW-0472">Membrane</keyword>
<dbReference type="Pfam" id="PF19353">
    <property type="entry name" value="DUF5930"/>
    <property type="match status" value="1"/>
</dbReference>
<dbReference type="PANTHER" id="PTHR21666:SF289">
    <property type="entry name" value="L-ALA--D-GLU ENDOPEPTIDASE"/>
    <property type="match status" value="1"/>
</dbReference>
<reference evidence="7 8" key="1">
    <citation type="submission" date="2019-12" db="EMBL/GenBank/DDBJ databases">
        <title>Maritimibacter sp. nov. sp. isolated from sea sand.</title>
        <authorList>
            <person name="Kim J."/>
            <person name="Jeong S.E."/>
            <person name="Jung H.S."/>
            <person name="Jeon C.O."/>
        </authorList>
    </citation>
    <scope>NUCLEOTIDE SEQUENCE [LARGE SCALE GENOMIC DNA]</scope>
    <source>
        <strain evidence="7 8">DP07</strain>
    </source>
</reference>
<dbReference type="Pfam" id="PF01551">
    <property type="entry name" value="Peptidase_M23"/>
    <property type="match status" value="1"/>
</dbReference>
<feature type="coiled-coil region" evidence="2">
    <location>
        <begin position="80"/>
        <end position="142"/>
    </location>
</feature>
<dbReference type="InterPro" id="IPR016047">
    <property type="entry name" value="M23ase_b-sheet_dom"/>
</dbReference>
<gene>
    <name evidence="7" type="ORF">GQE99_09445</name>
</gene>
<evidence type="ECO:0000256" key="4">
    <source>
        <dbReference type="SAM" id="Phobius"/>
    </source>
</evidence>
<accession>A0A845M9P1</accession>
<feature type="domain" description="DUF5930" evidence="6">
    <location>
        <begin position="11"/>
        <end position="328"/>
    </location>
</feature>
<feature type="region of interest" description="Disordered" evidence="3">
    <location>
        <begin position="403"/>
        <end position="425"/>
    </location>
</feature>
<name>A0A845M9P1_9RHOB</name>
<evidence type="ECO:0000259" key="5">
    <source>
        <dbReference type="Pfam" id="PF01551"/>
    </source>
</evidence>
<protein>
    <submittedName>
        <fullName evidence="7">Peptidoglycan DD-metalloendopeptidase family protein</fullName>
    </submittedName>
</protein>
<proteinExistence type="predicted"/>
<keyword evidence="1" id="KW-0732">Signal</keyword>
<dbReference type="EMBL" id="WTUX01000011">
    <property type="protein sequence ID" value="MZR13241.1"/>
    <property type="molecule type" value="Genomic_DNA"/>
</dbReference>
<feature type="transmembrane region" description="Helical" evidence="4">
    <location>
        <begin position="49"/>
        <end position="70"/>
    </location>
</feature>
<evidence type="ECO:0000313" key="7">
    <source>
        <dbReference type="EMBL" id="MZR13241.1"/>
    </source>
</evidence>
<comment type="caution">
    <text evidence="7">The sequence shown here is derived from an EMBL/GenBank/DDBJ whole genome shotgun (WGS) entry which is preliminary data.</text>
</comment>
<dbReference type="AlphaFoldDB" id="A0A845M9P1"/>
<dbReference type="FunFam" id="2.70.70.10:FF:000006">
    <property type="entry name" value="M23 family peptidase"/>
    <property type="match status" value="1"/>
</dbReference>
<evidence type="ECO:0000313" key="8">
    <source>
        <dbReference type="Proteomes" id="UP000467322"/>
    </source>
</evidence>
<keyword evidence="4" id="KW-1133">Transmembrane helix</keyword>
<evidence type="ECO:0000256" key="1">
    <source>
        <dbReference type="ARBA" id="ARBA00022729"/>
    </source>
</evidence>
<keyword evidence="4" id="KW-0812">Transmembrane</keyword>
<dbReference type="InterPro" id="IPR011055">
    <property type="entry name" value="Dup_hybrid_motif"/>
</dbReference>
<evidence type="ECO:0000259" key="6">
    <source>
        <dbReference type="Pfam" id="PF19353"/>
    </source>
</evidence>
<dbReference type="SUPFAM" id="SSF51261">
    <property type="entry name" value="Duplicated hybrid motif"/>
    <property type="match status" value="1"/>
</dbReference>
<dbReference type="InterPro" id="IPR045974">
    <property type="entry name" value="DUF5930"/>
</dbReference>
<dbReference type="CDD" id="cd12797">
    <property type="entry name" value="M23_peptidase"/>
    <property type="match status" value="1"/>
</dbReference>
<evidence type="ECO:0000256" key="3">
    <source>
        <dbReference type="SAM" id="MobiDB-lite"/>
    </source>
</evidence>
<evidence type="ECO:0000256" key="2">
    <source>
        <dbReference type="SAM" id="Coils"/>
    </source>
</evidence>
<dbReference type="Gene3D" id="2.70.70.10">
    <property type="entry name" value="Glucose Permease (Domain IIA)"/>
    <property type="match status" value="1"/>
</dbReference>
<dbReference type="GO" id="GO:0004222">
    <property type="term" value="F:metalloendopeptidase activity"/>
    <property type="evidence" value="ECO:0007669"/>
    <property type="project" value="TreeGrafter"/>
</dbReference>
<keyword evidence="8" id="KW-1185">Reference proteome</keyword>
<organism evidence="7 8">
    <name type="scientific">Maritimibacter harenae</name>
    <dbReference type="NCBI Taxonomy" id="2606218"/>
    <lineage>
        <taxon>Bacteria</taxon>
        <taxon>Pseudomonadati</taxon>
        <taxon>Pseudomonadota</taxon>
        <taxon>Alphaproteobacteria</taxon>
        <taxon>Rhodobacterales</taxon>
        <taxon>Roseobacteraceae</taxon>
        <taxon>Maritimibacter</taxon>
    </lineage>
</organism>
<dbReference type="PANTHER" id="PTHR21666">
    <property type="entry name" value="PEPTIDASE-RELATED"/>
    <property type="match status" value="1"/>
</dbReference>
<keyword evidence="2" id="KW-0175">Coiled coil</keyword>
<feature type="domain" description="M23ase beta-sheet core" evidence="5">
    <location>
        <begin position="345"/>
        <end position="439"/>
    </location>
</feature>
<dbReference type="Proteomes" id="UP000467322">
    <property type="component" value="Unassembled WGS sequence"/>
</dbReference>
<dbReference type="InterPro" id="IPR050570">
    <property type="entry name" value="Cell_wall_metabolism_enzyme"/>
</dbReference>